<comment type="similarity">
    <text evidence="1">Belongs to the peptidase S33 family.</text>
</comment>
<keyword evidence="2 5" id="KW-0732">Signal</keyword>
<dbReference type="EMBL" id="CP045702">
    <property type="protein sequence ID" value="QNE74134.1"/>
    <property type="molecule type" value="Genomic_DNA"/>
</dbReference>
<feature type="domain" description="Peptidase S33 tripeptidyl aminopeptidase-like C-terminal" evidence="6">
    <location>
        <begin position="431"/>
        <end position="527"/>
    </location>
</feature>
<dbReference type="Proteomes" id="UP000515307">
    <property type="component" value="Chromosome"/>
</dbReference>
<dbReference type="PANTHER" id="PTHR43248:SF29">
    <property type="entry name" value="TRIPEPTIDYL AMINOPEPTIDASE"/>
    <property type="match status" value="1"/>
</dbReference>
<dbReference type="PANTHER" id="PTHR43248">
    <property type="entry name" value="2-SUCCINYL-6-HYDROXY-2,4-CYCLOHEXADIENE-1-CARBOXYLATE SYNTHASE"/>
    <property type="match status" value="1"/>
</dbReference>
<feature type="compositionally biased region" description="Pro residues" evidence="4">
    <location>
        <begin position="31"/>
        <end position="42"/>
    </location>
</feature>
<evidence type="ECO:0000259" key="6">
    <source>
        <dbReference type="Pfam" id="PF08386"/>
    </source>
</evidence>
<evidence type="ECO:0000256" key="4">
    <source>
        <dbReference type="SAM" id="MobiDB-lite"/>
    </source>
</evidence>
<keyword evidence="3 7" id="KW-0378">Hydrolase</keyword>
<organism evidence="7 8">
    <name type="scientific">Streptomyces finlayi</name>
    <dbReference type="NCBI Taxonomy" id="67296"/>
    <lineage>
        <taxon>Bacteria</taxon>
        <taxon>Bacillati</taxon>
        <taxon>Actinomycetota</taxon>
        <taxon>Actinomycetes</taxon>
        <taxon>Kitasatosporales</taxon>
        <taxon>Streptomycetaceae</taxon>
        <taxon>Streptomyces</taxon>
    </lineage>
</organism>
<dbReference type="RefSeq" id="WP_258049680.1">
    <property type="nucleotide sequence ID" value="NZ_CP045702.1"/>
</dbReference>
<keyword evidence="8" id="KW-1185">Reference proteome</keyword>
<dbReference type="KEGG" id="sfiy:F0344_05500"/>
<proteinExistence type="inferred from homology"/>
<name>A0A7G7BFL9_9ACTN</name>
<accession>A0A7G7BFL9</accession>
<gene>
    <name evidence="7" type="ORF">F0344_05500</name>
</gene>
<feature type="region of interest" description="Disordered" evidence="4">
    <location>
        <begin position="25"/>
        <end position="56"/>
    </location>
</feature>
<sequence length="551" mass="58886">MKAAALYGTIVCVALTLVSAPTAPAASPAAPASPAPASPSPAPGLGTAPTSAEAAGTELAAARAAATGISFGPCPEEEMLPDSLRCGTVAVPLDYADPYGRQVELVVSRARASGKADEHQGSLVYNPGGPGASSITFPLVGELPEWKEIARAYDVVGYAPRGVIPSAPLSCQDPADFAEAPSDLPVHPSAAYKQRRIERAKAYAEGCARDAGPSLRHYTSLDNARDLDVLRAALGERKLTFMGASYGTYLGALYATLFPSHVRRMVFDSAVDPAPGQIWYRSHLDQSLAFESRWEDFRIWVAKHDATYHLGTSPEAVRRSYDTVRKAVAERPAGGKVGPAQLHSALLGALYYDDYWAMRATALSEYVRGNPKPLADQASPRAAAARDNENAHAVHTAVRCNDAPWPTDWRVWDRDHTAVAAIAPFETWAGAWANLPCAYWPAPRQEPVDVGTEWGELPPVLILAAERDAATPYEGALALQRRLRGAALVTERDSGSHGVGGSTNTCVNKHLETYLLTGRTPVRRAECAPHREPNPVSLERRAGLRTPVPTV</sequence>
<evidence type="ECO:0000256" key="1">
    <source>
        <dbReference type="ARBA" id="ARBA00010088"/>
    </source>
</evidence>
<reference evidence="8" key="1">
    <citation type="submission" date="2019-10" db="EMBL/GenBank/DDBJ databases">
        <title>Antimicrobial potential of Antarctic Bacteria.</title>
        <authorList>
            <person name="Benaud N."/>
            <person name="Edwards R.J."/>
            <person name="Ferrari B.C."/>
        </authorList>
    </citation>
    <scope>NUCLEOTIDE SEQUENCE [LARGE SCALE GENOMIC DNA]</scope>
    <source>
        <strain evidence="8">NBSH44</strain>
    </source>
</reference>
<dbReference type="InterPro" id="IPR051601">
    <property type="entry name" value="Serine_prot/Carboxylest_S33"/>
</dbReference>
<dbReference type="GO" id="GO:0016787">
    <property type="term" value="F:hydrolase activity"/>
    <property type="evidence" value="ECO:0007669"/>
    <property type="project" value="UniProtKB-KW"/>
</dbReference>
<dbReference type="Gene3D" id="3.40.50.1820">
    <property type="entry name" value="alpha/beta hydrolase"/>
    <property type="match status" value="2"/>
</dbReference>
<protein>
    <submittedName>
        <fullName evidence="7">Alpha/beta fold hydrolase</fullName>
    </submittedName>
</protein>
<dbReference type="InterPro" id="IPR013595">
    <property type="entry name" value="Pept_S33_TAP-like_C"/>
</dbReference>
<dbReference type="Pfam" id="PF08386">
    <property type="entry name" value="Abhydrolase_4"/>
    <property type="match status" value="1"/>
</dbReference>
<dbReference type="AlphaFoldDB" id="A0A7G7BFL9"/>
<dbReference type="InterPro" id="IPR029058">
    <property type="entry name" value="AB_hydrolase_fold"/>
</dbReference>
<evidence type="ECO:0000256" key="2">
    <source>
        <dbReference type="ARBA" id="ARBA00022729"/>
    </source>
</evidence>
<feature type="chain" id="PRO_5028971846" evidence="5">
    <location>
        <begin position="26"/>
        <end position="551"/>
    </location>
</feature>
<evidence type="ECO:0000256" key="5">
    <source>
        <dbReference type="SAM" id="SignalP"/>
    </source>
</evidence>
<feature type="region of interest" description="Disordered" evidence="4">
    <location>
        <begin position="528"/>
        <end position="551"/>
    </location>
</feature>
<evidence type="ECO:0000313" key="8">
    <source>
        <dbReference type="Proteomes" id="UP000515307"/>
    </source>
</evidence>
<feature type="signal peptide" evidence="5">
    <location>
        <begin position="1"/>
        <end position="25"/>
    </location>
</feature>
<evidence type="ECO:0000313" key="7">
    <source>
        <dbReference type="EMBL" id="QNE74134.1"/>
    </source>
</evidence>
<dbReference type="SUPFAM" id="SSF53474">
    <property type="entry name" value="alpha/beta-Hydrolases"/>
    <property type="match status" value="1"/>
</dbReference>
<evidence type="ECO:0000256" key="3">
    <source>
        <dbReference type="ARBA" id="ARBA00022801"/>
    </source>
</evidence>
<feature type="compositionally biased region" description="Basic and acidic residues" evidence="4">
    <location>
        <begin position="528"/>
        <end position="542"/>
    </location>
</feature>